<name>A0A2N9EZI7_FAGSY</name>
<sequence length="573" mass="64540">MSSLPLSCEYLFAAFHHLSLELGGPRSVTSTEWVGFWFRGSVRYPKPPNKRSLKRLVRGKSSHNLHGIIKPYRHQCCTEDEEAPFRILNFSKKAKEETWLAALLSCWLEEFVFPGKEANLIRPSVFKVASSIARGKKYCLAVPVLATIYKGLNDIASSLVPNKCDTKFPAHYLNTWLAEYFATHFDWPEPSTLDPRMVRFSGEDAVNDPSQLNGNIGPSKVIVKLKRCHESDEPSRHRKDTKLSLRISEGTDETSGIVSTFREADRAISSHAKKLNGEEGLSCSNHGNEISRSDSDRHWRRRKYNENVVDDANHKIVIKTTEPFIDMDTPSSFPGGDEQVSLSSLFDSANTESVKALCCLFNDPMVVFAIQELVEDENLDISLLRVGVNSLKKIDERLSPADGSPFMSEFSVQGLETFDLATKVIDKPCLEKSNASIPPSSPICNPTMALVSKASRHYAFMLGEGLIEKILKTPFDSVASLKEEVKKIFNAIRQTKIVDMMPLQDRVWKFMENASQYSSIQAIEARDSSRAEVKLSKVLSKETELRKELKLLATQKEELENYISLHEEKLSQL</sequence>
<evidence type="ECO:0000259" key="3">
    <source>
        <dbReference type="Pfam" id="PF10536"/>
    </source>
</evidence>
<gene>
    <name evidence="4" type="ORF">FSB_LOCUS8134</name>
</gene>
<evidence type="ECO:0000256" key="2">
    <source>
        <dbReference type="SAM" id="MobiDB-lite"/>
    </source>
</evidence>
<protein>
    <recommendedName>
        <fullName evidence="3">Aminotransferase-like plant mobile domain-containing protein</fullName>
    </recommendedName>
</protein>
<organism evidence="4">
    <name type="scientific">Fagus sylvatica</name>
    <name type="common">Beechnut</name>
    <dbReference type="NCBI Taxonomy" id="28930"/>
    <lineage>
        <taxon>Eukaryota</taxon>
        <taxon>Viridiplantae</taxon>
        <taxon>Streptophyta</taxon>
        <taxon>Embryophyta</taxon>
        <taxon>Tracheophyta</taxon>
        <taxon>Spermatophyta</taxon>
        <taxon>Magnoliopsida</taxon>
        <taxon>eudicotyledons</taxon>
        <taxon>Gunneridae</taxon>
        <taxon>Pentapetalae</taxon>
        <taxon>rosids</taxon>
        <taxon>fabids</taxon>
        <taxon>Fagales</taxon>
        <taxon>Fagaceae</taxon>
        <taxon>Fagus</taxon>
    </lineage>
</organism>
<dbReference type="PANTHER" id="PTHR36607:SF20">
    <property type="entry name" value="AMINOTRANSFERASE-LIKE PLANT MOBILE DOMAIN-CONTAINING PROTEIN"/>
    <property type="match status" value="1"/>
</dbReference>
<evidence type="ECO:0000313" key="4">
    <source>
        <dbReference type="EMBL" id="SPC80252.1"/>
    </source>
</evidence>
<accession>A0A2N9EZI7</accession>
<keyword evidence="1" id="KW-0175">Coiled coil</keyword>
<proteinExistence type="predicted"/>
<dbReference type="Pfam" id="PF10536">
    <property type="entry name" value="PMD"/>
    <property type="match status" value="1"/>
</dbReference>
<dbReference type="InterPro" id="IPR019557">
    <property type="entry name" value="AminoTfrase-like_pln_mobile"/>
</dbReference>
<dbReference type="AlphaFoldDB" id="A0A2N9EZI7"/>
<feature type="coiled-coil region" evidence="1">
    <location>
        <begin position="542"/>
        <end position="569"/>
    </location>
</feature>
<feature type="region of interest" description="Disordered" evidence="2">
    <location>
        <begin position="277"/>
        <end position="297"/>
    </location>
</feature>
<evidence type="ECO:0000256" key="1">
    <source>
        <dbReference type="SAM" id="Coils"/>
    </source>
</evidence>
<dbReference type="EMBL" id="OIVN01000440">
    <property type="protein sequence ID" value="SPC80252.1"/>
    <property type="molecule type" value="Genomic_DNA"/>
</dbReference>
<reference evidence="4" key="1">
    <citation type="submission" date="2018-02" db="EMBL/GenBank/DDBJ databases">
        <authorList>
            <person name="Cohen D.B."/>
            <person name="Kent A.D."/>
        </authorList>
    </citation>
    <scope>NUCLEOTIDE SEQUENCE</scope>
</reference>
<dbReference type="PANTHER" id="PTHR36607">
    <property type="entry name" value="1,2-DIHYDROXY-3-KETO-5-METHYLTHIOPENTENE DIOXYGENASE 4"/>
    <property type="match status" value="1"/>
</dbReference>
<feature type="domain" description="Aminotransferase-like plant mobile" evidence="3">
    <location>
        <begin position="98"/>
        <end position="200"/>
    </location>
</feature>